<accession>R9CDN4</accession>
<dbReference type="OrthoDB" id="1935330at2"/>
<evidence type="ECO:0000313" key="2">
    <source>
        <dbReference type="EMBL" id="EOR27397.1"/>
    </source>
</evidence>
<reference evidence="2 3" key="1">
    <citation type="submission" date="2013-03" db="EMBL/GenBank/DDBJ databases">
        <title>Whole genome shotgun sequencing of Clostridium sartagoforme AAU1.</title>
        <authorList>
            <person name="Joshi C.G."/>
            <person name="Duggirala S.M."/>
            <person name="Nathani N.M."/>
            <person name="Bhatt V.D."/>
            <person name="Patel A.K."/>
            <person name="Pandya P.R."/>
            <person name="KaPatel J.A."/>
        </authorList>
    </citation>
    <scope>NUCLEOTIDE SEQUENCE [LARGE SCALE GENOMIC DNA]</scope>
    <source>
        <strain evidence="2 3">AAU1</strain>
    </source>
</reference>
<keyword evidence="3" id="KW-1185">Reference proteome</keyword>
<gene>
    <name evidence="2" type="ORF">A500_04621</name>
</gene>
<feature type="transmembrane region" description="Helical" evidence="1">
    <location>
        <begin position="81"/>
        <end position="99"/>
    </location>
</feature>
<dbReference type="PATRIC" id="fig|1202534.3.peg.928"/>
<comment type="caution">
    <text evidence="2">The sequence shown here is derived from an EMBL/GenBank/DDBJ whole genome shotgun (WGS) entry which is preliminary data.</text>
</comment>
<dbReference type="EMBL" id="ASRV01000050">
    <property type="protein sequence ID" value="EOR27397.1"/>
    <property type="molecule type" value="Genomic_DNA"/>
</dbReference>
<evidence type="ECO:0000313" key="3">
    <source>
        <dbReference type="Proteomes" id="UP000013988"/>
    </source>
</evidence>
<dbReference type="Proteomes" id="UP000013988">
    <property type="component" value="Unassembled WGS sequence"/>
</dbReference>
<sequence length="137" mass="15569">MEIGITLNNELVFNKEIFIKKEKRNINCLAGEILKNKRLTRCTVFLITGLNITKDVLADTSDAFVKLDKAGWIFLGIVQKLGFWVCLIGCLLEILFAVFKEGKGKSALLPITLKWIGLFLAFYLLPEIFILIRDLFS</sequence>
<keyword evidence="1" id="KW-0472">Membrane</keyword>
<dbReference type="AlphaFoldDB" id="R9CDN4"/>
<proteinExistence type="predicted"/>
<dbReference type="RefSeq" id="WP_016206383.1">
    <property type="nucleotide sequence ID" value="NZ_ASRV01000050.1"/>
</dbReference>
<name>R9CDN4_9CLOT</name>
<evidence type="ECO:0000256" key="1">
    <source>
        <dbReference type="SAM" id="Phobius"/>
    </source>
</evidence>
<feature type="transmembrane region" description="Helical" evidence="1">
    <location>
        <begin position="111"/>
        <end position="132"/>
    </location>
</feature>
<protein>
    <submittedName>
        <fullName evidence="2">Uncharacterized protein</fullName>
    </submittedName>
</protein>
<keyword evidence="1" id="KW-0812">Transmembrane</keyword>
<keyword evidence="1" id="KW-1133">Transmembrane helix</keyword>
<organism evidence="2 3">
    <name type="scientific">Clostridium sartagoforme AAU1</name>
    <dbReference type="NCBI Taxonomy" id="1202534"/>
    <lineage>
        <taxon>Bacteria</taxon>
        <taxon>Bacillati</taxon>
        <taxon>Bacillota</taxon>
        <taxon>Clostridia</taxon>
        <taxon>Eubacteriales</taxon>
        <taxon>Clostridiaceae</taxon>
        <taxon>Clostridium</taxon>
    </lineage>
</organism>